<dbReference type="Pfam" id="PF19866">
    <property type="entry name" value="DUF6339"/>
    <property type="match status" value="1"/>
</dbReference>
<dbReference type="EMBL" id="CP073720">
    <property type="protein sequence ID" value="UWP83069.1"/>
    <property type="molecule type" value="Genomic_DNA"/>
</dbReference>
<dbReference type="Proteomes" id="UP001059617">
    <property type="component" value="Chromosome"/>
</dbReference>
<name>A0ABY5W1Z6_9ACTN</name>
<sequence length="269" mass="30253">MSTLYPRLLPGESERLFASLHGRQPEDLARFAAVVSDRAVYAATGGTRVSRDELRLLATELEKFATVNGFPDPPTTAGRNEFDRMAARYLHERSGMLPGEASQRQVWAFLALVLVPHLCAWRFPMRDGVYLADRFKGTDLTRHTLARLWTRAHVLHDPSLPDPYELLSGLGEADLDHVMARRRAVAAAPALVRAIVRAHVEDGRTDDGVPARAVHRDSLRRLLRLTAFLDLDWMPEQGLLELVREQRHESRRQLAETGVNAADLKESDL</sequence>
<accession>A0ABY5W1Z6</accession>
<reference evidence="1" key="2">
    <citation type="submission" date="2022-09" db="EMBL/GenBank/DDBJ databases">
        <title>Biosynthetic gene clusters of Dactylosporangioum fulvum.</title>
        <authorList>
            <person name="Caradec T."/>
        </authorList>
    </citation>
    <scope>NUCLEOTIDE SEQUENCE</scope>
    <source>
        <strain evidence="1">NRRL B-16292</strain>
    </source>
</reference>
<evidence type="ECO:0000313" key="1">
    <source>
        <dbReference type="EMBL" id="UWP83069.1"/>
    </source>
</evidence>
<dbReference type="InterPro" id="IPR045920">
    <property type="entry name" value="DUF6339"/>
</dbReference>
<proteinExistence type="predicted"/>
<protein>
    <submittedName>
        <fullName evidence="1">DUF6339 family protein</fullName>
    </submittedName>
</protein>
<evidence type="ECO:0000313" key="2">
    <source>
        <dbReference type="Proteomes" id="UP001059617"/>
    </source>
</evidence>
<organism evidence="1 2">
    <name type="scientific">Dactylosporangium fulvum</name>
    <dbReference type="NCBI Taxonomy" id="53359"/>
    <lineage>
        <taxon>Bacteria</taxon>
        <taxon>Bacillati</taxon>
        <taxon>Actinomycetota</taxon>
        <taxon>Actinomycetes</taxon>
        <taxon>Micromonosporales</taxon>
        <taxon>Micromonosporaceae</taxon>
        <taxon>Dactylosporangium</taxon>
    </lineage>
</organism>
<reference evidence="1" key="1">
    <citation type="submission" date="2021-04" db="EMBL/GenBank/DDBJ databases">
        <authorList>
            <person name="Hartkoorn R.C."/>
            <person name="Beaudoing E."/>
            <person name="Hot D."/>
        </authorList>
    </citation>
    <scope>NUCLEOTIDE SEQUENCE</scope>
    <source>
        <strain evidence="1">NRRL B-16292</strain>
    </source>
</reference>
<gene>
    <name evidence="1" type="ORF">Dfulv_01810</name>
</gene>
<dbReference type="RefSeq" id="WP_259860847.1">
    <property type="nucleotide sequence ID" value="NZ_BAAAST010000118.1"/>
</dbReference>
<keyword evidence="2" id="KW-1185">Reference proteome</keyword>